<dbReference type="PANTHER" id="PTHR31954:SF1">
    <property type="entry name" value="CILIA- AND FLAGELLA-ASSOCIATED PROTEIN 157"/>
    <property type="match status" value="1"/>
</dbReference>
<comment type="caution">
    <text evidence="8">The sequence shown here is derived from an EMBL/GenBank/DDBJ whole genome shotgun (WGS) entry which is preliminary data.</text>
</comment>
<feature type="coiled-coil region" evidence="7">
    <location>
        <begin position="164"/>
        <end position="200"/>
    </location>
</feature>
<gene>
    <name evidence="8" type="ORF">TKK_008224</name>
</gene>
<evidence type="ECO:0000256" key="5">
    <source>
        <dbReference type="ARBA" id="ARBA00023069"/>
    </source>
</evidence>
<comment type="similarity">
    <text evidence="2">Belongs to the CFAP157 family.</text>
</comment>
<feature type="coiled-coil region" evidence="7">
    <location>
        <begin position="35"/>
        <end position="62"/>
    </location>
</feature>
<reference evidence="8 9" key="1">
    <citation type="journal article" date="2024" name="bioRxiv">
        <title>A reference genome for Trichogramma kaykai: A tiny desert-dwelling parasitoid wasp with competing sex-ratio distorters.</title>
        <authorList>
            <person name="Culotta J."/>
            <person name="Lindsey A.R."/>
        </authorList>
    </citation>
    <scope>NUCLEOTIDE SEQUENCE [LARGE SCALE GENOMIC DNA]</scope>
    <source>
        <strain evidence="8 9">KSX58</strain>
    </source>
</reference>
<keyword evidence="9" id="KW-1185">Reference proteome</keyword>
<evidence type="ECO:0000256" key="2">
    <source>
        <dbReference type="ARBA" id="ARBA00010841"/>
    </source>
</evidence>
<comment type="subcellular location">
    <subcellularLocation>
        <location evidence="1">Cell projection</location>
        <location evidence="1">Cilium</location>
    </subcellularLocation>
</comment>
<sequence>MQTELEKRLSELAASFRSASDLRLAEATQRTVRENVALRRQLETLLRHCRQLDARRQDSQENERELRLVASLHEAEARLALGKVMRLHRRTERLALEQRAKSQAIGRSLRADKYARLSEAARRESSLDRHEELRKSRLLEQNIQKSREDRLGLCREAQQACQRIARLAHVLERAKRTVQQALAKTELRQATDRHEQYEQDQEDTCTDCLSDYKEHLLHSLANIFDEYSDDTDREPKELLEVHSVPSDDIYEFGQLGLIPAMTTSVIDVLSDNSSNLGDGLLNDNSKKTNDDSVSKCCCDLLDFA</sequence>
<evidence type="ECO:0000256" key="6">
    <source>
        <dbReference type="ARBA" id="ARBA00023273"/>
    </source>
</evidence>
<dbReference type="EMBL" id="JBJJXI010000060">
    <property type="protein sequence ID" value="KAL3397991.1"/>
    <property type="molecule type" value="Genomic_DNA"/>
</dbReference>
<evidence type="ECO:0000256" key="3">
    <source>
        <dbReference type="ARBA" id="ARBA00014087"/>
    </source>
</evidence>
<dbReference type="GO" id="GO:0005929">
    <property type="term" value="C:cilium"/>
    <property type="evidence" value="ECO:0007669"/>
    <property type="project" value="UniProtKB-SubCell"/>
</dbReference>
<name>A0ABD2WZP8_9HYME</name>
<dbReference type="Proteomes" id="UP001627154">
    <property type="component" value="Unassembled WGS sequence"/>
</dbReference>
<dbReference type="PANTHER" id="PTHR31954">
    <property type="entry name" value="CILIA- AND FLAGELLA-ASSOCIATED PROTEIN 157"/>
    <property type="match status" value="1"/>
</dbReference>
<evidence type="ECO:0000256" key="1">
    <source>
        <dbReference type="ARBA" id="ARBA00004138"/>
    </source>
</evidence>
<keyword evidence="4 7" id="KW-0175">Coiled coil</keyword>
<keyword evidence="6" id="KW-0966">Cell projection</keyword>
<proteinExistence type="inferred from homology"/>
<evidence type="ECO:0000313" key="9">
    <source>
        <dbReference type="Proteomes" id="UP001627154"/>
    </source>
</evidence>
<dbReference type="InterPro" id="IPR038844">
    <property type="entry name" value="CFAP157"/>
</dbReference>
<keyword evidence="5" id="KW-0969">Cilium</keyword>
<evidence type="ECO:0000313" key="8">
    <source>
        <dbReference type="EMBL" id="KAL3397991.1"/>
    </source>
</evidence>
<evidence type="ECO:0000256" key="7">
    <source>
        <dbReference type="SAM" id="Coils"/>
    </source>
</evidence>
<dbReference type="AlphaFoldDB" id="A0ABD2WZP8"/>
<protein>
    <recommendedName>
        <fullName evidence="3">Cilia- and flagella-associated protein 157</fullName>
    </recommendedName>
</protein>
<accession>A0ABD2WZP8</accession>
<evidence type="ECO:0000256" key="4">
    <source>
        <dbReference type="ARBA" id="ARBA00023054"/>
    </source>
</evidence>
<organism evidence="8 9">
    <name type="scientific">Trichogramma kaykai</name>
    <dbReference type="NCBI Taxonomy" id="54128"/>
    <lineage>
        <taxon>Eukaryota</taxon>
        <taxon>Metazoa</taxon>
        <taxon>Ecdysozoa</taxon>
        <taxon>Arthropoda</taxon>
        <taxon>Hexapoda</taxon>
        <taxon>Insecta</taxon>
        <taxon>Pterygota</taxon>
        <taxon>Neoptera</taxon>
        <taxon>Endopterygota</taxon>
        <taxon>Hymenoptera</taxon>
        <taxon>Apocrita</taxon>
        <taxon>Proctotrupomorpha</taxon>
        <taxon>Chalcidoidea</taxon>
        <taxon>Trichogrammatidae</taxon>
        <taxon>Trichogramma</taxon>
    </lineage>
</organism>